<accession>A0A9P9Z8H8</accession>
<name>A0A9P9Z8H8_9POAL</name>
<dbReference type="InterPro" id="IPR014718">
    <property type="entry name" value="GH-type_carb-bd"/>
</dbReference>
<dbReference type="SUPFAM" id="SSF74650">
    <property type="entry name" value="Galactose mutarotase-like"/>
    <property type="match status" value="1"/>
</dbReference>
<reference evidence="1" key="1">
    <citation type="journal article" date="2022" name="Cell">
        <title>Repeat-based holocentromeres influence genome architecture and karyotype evolution.</title>
        <authorList>
            <person name="Hofstatter P.G."/>
            <person name="Thangavel G."/>
            <person name="Lux T."/>
            <person name="Neumann P."/>
            <person name="Vondrak T."/>
            <person name="Novak P."/>
            <person name="Zhang M."/>
            <person name="Costa L."/>
            <person name="Castellani M."/>
            <person name="Scott A."/>
            <person name="Toegelov H."/>
            <person name="Fuchs J."/>
            <person name="Mata-Sucre Y."/>
            <person name="Dias Y."/>
            <person name="Vanzela A.L.L."/>
            <person name="Huettel B."/>
            <person name="Almeida C.C.S."/>
            <person name="Simkova H."/>
            <person name="Souza G."/>
            <person name="Pedrosa-Harand A."/>
            <person name="Macas J."/>
            <person name="Mayer K.F.X."/>
            <person name="Houben A."/>
            <person name="Marques A."/>
        </authorList>
    </citation>
    <scope>NUCLEOTIDE SEQUENCE</scope>
    <source>
        <strain evidence="1">RhyBre1mFocal</strain>
    </source>
</reference>
<gene>
    <name evidence="1" type="ORF">LUZ63_020609</name>
</gene>
<dbReference type="Proteomes" id="UP001151287">
    <property type="component" value="Unassembled WGS sequence"/>
</dbReference>
<evidence type="ECO:0000313" key="1">
    <source>
        <dbReference type="EMBL" id="KAJ1684316.1"/>
    </source>
</evidence>
<evidence type="ECO:0000313" key="2">
    <source>
        <dbReference type="Proteomes" id="UP001151287"/>
    </source>
</evidence>
<comment type="caution">
    <text evidence="1">The sequence shown here is derived from an EMBL/GenBank/DDBJ whole genome shotgun (WGS) entry which is preliminary data.</text>
</comment>
<dbReference type="EMBL" id="JAMQYH010000041">
    <property type="protein sequence ID" value="KAJ1684316.1"/>
    <property type="molecule type" value="Genomic_DNA"/>
</dbReference>
<dbReference type="AlphaFoldDB" id="A0A9P9Z8H8"/>
<dbReference type="CDD" id="cd09022">
    <property type="entry name" value="Aldose_epim_Ec_YihR"/>
    <property type="match status" value="1"/>
</dbReference>
<proteinExistence type="predicted"/>
<dbReference type="InterPro" id="IPR037480">
    <property type="entry name" value="YihR-like"/>
</dbReference>
<evidence type="ECO:0008006" key="3">
    <source>
        <dbReference type="Google" id="ProtNLM"/>
    </source>
</evidence>
<dbReference type="PANTHER" id="PTHR10091">
    <property type="entry name" value="ALDOSE-1-EPIMERASE"/>
    <property type="match status" value="1"/>
</dbReference>
<protein>
    <recommendedName>
        <fullName evidence="3">Aldose 1-epimerase</fullName>
    </recommendedName>
</protein>
<dbReference type="OrthoDB" id="274691at2759"/>
<dbReference type="Pfam" id="PF01263">
    <property type="entry name" value="Aldose_epim"/>
    <property type="match status" value="1"/>
</dbReference>
<dbReference type="GO" id="GO:0006006">
    <property type="term" value="P:glucose metabolic process"/>
    <property type="evidence" value="ECO:0007669"/>
    <property type="project" value="TreeGrafter"/>
</dbReference>
<keyword evidence="2" id="KW-1185">Reference proteome</keyword>
<dbReference type="GO" id="GO:0004034">
    <property type="term" value="F:aldose 1-epimerase activity"/>
    <property type="evidence" value="ECO:0007669"/>
    <property type="project" value="TreeGrafter"/>
</dbReference>
<dbReference type="InterPro" id="IPR008183">
    <property type="entry name" value="Aldose_1/G6P_1-epimerase"/>
</dbReference>
<sequence length="251" mass="27199">MPWPNRVGDGRWTWRGTEQQLPLSEPGRRNASHGLVRWASWRPVPDVAPAEDAVTLGVRLMAQPGWPWTMDLAMTYALDAGRGLSVTATARNLSEEAAPFAYGSHPYLTTGSARVDDDVLELPATTRLLTDDERKLPVGREPVGGTAYDFRGGRAIGDTVLDHAYTDLERGPDGRAVVSLRSPAGTGVDLWVDEAVRWVQVYTADDQGDRARTALAVEPCTAPPDALRSGEDLALVEPGATFTARWGVVAR</sequence>
<dbReference type="Gene3D" id="2.70.98.10">
    <property type="match status" value="1"/>
</dbReference>
<dbReference type="PANTHER" id="PTHR10091:SF0">
    <property type="entry name" value="GALACTOSE MUTAROTASE"/>
    <property type="match status" value="1"/>
</dbReference>
<organism evidence="1 2">
    <name type="scientific">Rhynchospora breviuscula</name>
    <dbReference type="NCBI Taxonomy" id="2022672"/>
    <lineage>
        <taxon>Eukaryota</taxon>
        <taxon>Viridiplantae</taxon>
        <taxon>Streptophyta</taxon>
        <taxon>Embryophyta</taxon>
        <taxon>Tracheophyta</taxon>
        <taxon>Spermatophyta</taxon>
        <taxon>Magnoliopsida</taxon>
        <taxon>Liliopsida</taxon>
        <taxon>Poales</taxon>
        <taxon>Cyperaceae</taxon>
        <taxon>Cyperoideae</taxon>
        <taxon>Rhynchosporeae</taxon>
        <taxon>Rhynchospora</taxon>
    </lineage>
</organism>
<dbReference type="GO" id="GO:0033499">
    <property type="term" value="P:galactose catabolic process via UDP-galactose, Leloir pathway"/>
    <property type="evidence" value="ECO:0007669"/>
    <property type="project" value="TreeGrafter"/>
</dbReference>
<dbReference type="GO" id="GO:0030246">
    <property type="term" value="F:carbohydrate binding"/>
    <property type="evidence" value="ECO:0007669"/>
    <property type="project" value="InterPro"/>
</dbReference>
<dbReference type="InterPro" id="IPR011013">
    <property type="entry name" value="Gal_mutarotase_sf_dom"/>
</dbReference>